<feature type="region of interest" description="Disordered" evidence="5">
    <location>
        <begin position="1"/>
        <end position="33"/>
    </location>
</feature>
<dbReference type="EMBL" id="KN847045">
    <property type="protein sequence ID" value="KIW24486.1"/>
    <property type="molecule type" value="Genomic_DNA"/>
</dbReference>
<evidence type="ECO:0000256" key="4">
    <source>
        <dbReference type="ARBA" id="ARBA00023136"/>
    </source>
</evidence>
<dbReference type="InterPro" id="IPR036259">
    <property type="entry name" value="MFS_trans_sf"/>
</dbReference>
<accession>A0A0D1Z9V4</accession>
<dbReference type="Proteomes" id="UP000054466">
    <property type="component" value="Unassembled WGS sequence"/>
</dbReference>
<keyword evidence="3 6" id="KW-1133">Transmembrane helix</keyword>
<dbReference type="VEuPathDB" id="FungiDB:PV07_10197"/>
<evidence type="ECO:0000256" key="5">
    <source>
        <dbReference type="SAM" id="MobiDB-lite"/>
    </source>
</evidence>
<evidence type="ECO:0000256" key="6">
    <source>
        <dbReference type="SAM" id="Phobius"/>
    </source>
</evidence>
<proteinExistence type="predicted"/>
<dbReference type="OrthoDB" id="10021397at2759"/>
<reference evidence="7 8" key="1">
    <citation type="submission" date="2015-01" db="EMBL/GenBank/DDBJ databases">
        <title>The Genome Sequence of Cladophialophora immunda CBS83496.</title>
        <authorList>
            <consortium name="The Broad Institute Genomics Platform"/>
            <person name="Cuomo C."/>
            <person name="de Hoog S."/>
            <person name="Gorbushina A."/>
            <person name="Stielow B."/>
            <person name="Teixiera M."/>
            <person name="Abouelleil A."/>
            <person name="Chapman S.B."/>
            <person name="Priest M."/>
            <person name="Young S.K."/>
            <person name="Wortman J."/>
            <person name="Nusbaum C."/>
            <person name="Birren B."/>
        </authorList>
    </citation>
    <scope>NUCLEOTIDE SEQUENCE [LARGE SCALE GENOMIC DNA]</scope>
    <source>
        <strain evidence="7 8">CBS 83496</strain>
    </source>
</reference>
<gene>
    <name evidence="7" type="ORF">PV07_10197</name>
</gene>
<feature type="transmembrane region" description="Helical" evidence="6">
    <location>
        <begin position="43"/>
        <end position="60"/>
    </location>
</feature>
<dbReference type="RefSeq" id="XP_016244702.1">
    <property type="nucleotide sequence ID" value="XM_016397511.1"/>
</dbReference>
<dbReference type="GO" id="GO:0022857">
    <property type="term" value="F:transmembrane transporter activity"/>
    <property type="evidence" value="ECO:0007669"/>
    <property type="project" value="TreeGrafter"/>
</dbReference>
<evidence type="ECO:0000256" key="2">
    <source>
        <dbReference type="ARBA" id="ARBA00022692"/>
    </source>
</evidence>
<name>A0A0D1Z9V4_9EURO</name>
<keyword evidence="4 6" id="KW-0472">Membrane</keyword>
<dbReference type="PANTHER" id="PTHR23501:SF198">
    <property type="entry name" value="AZOLE RESISTANCE PROTEIN 1-RELATED"/>
    <property type="match status" value="1"/>
</dbReference>
<protein>
    <recommendedName>
        <fullName evidence="9">Major facilitator superfamily (MFS) profile domain-containing protein</fullName>
    </recommendedName>
</protein>
<evidence type="ECO:0000313" key="8">
    <source>
        <dbReference type="Proteomes" id="UP000054466"/>
    </source>
</evidence>
<dbReference type="SUPFAM" id="SSF103473">
    <property type="entry name" value="MFS general substrate transporter"/>
    <property type="match status" value="1"/>
</dbReference>
<dbReference type="PANTHER" id="PTHR23501">
    <property type="entry name" value="MAJOR FACILITATOR SUPERFAMILY"/>
    <property type="match status" value="1"/>
</dbReference>
<evidence type="ECO:0000256" key="1">
    <source>
        <dbReference type="ARBA" id="ARBA00004141"/>
    </source>
</evidence>
<dbReference type="GeneID" id="27349391"/>
<dbReference type="AlphaFoldDB" id="A0A0D1Z9V4"/>
<sequence>MMKVASSTQRADHEAAPVPSQRGEAVDEHEDAERNYDLGSPKFWTIVVGMYLVIFLVALDRSIIATAIPRIPDEFDSIQDVAWYGSAYTLALCLLQRYLWPRLSAAWFPILYR</sequence>
<dbReference type="GO" id="GO:0005886">
    <property type="term" value="C:plasma membrane"/>
    <property type="evidence" value="ECO:0007669"/>
    <property type="project" value="TreeGrafter"/>
</dbReference>
<organism evidence="7 8">
    <name type="scientific">Cladophialophora immunda</name>
    <dbReference type="NCBI Taxonomy" id="569365"/>
    <lineage>
        <taxon>Eukaryota</taxon>
        <taxon>Fungi</taxon>
        <taxon>Dikarya</taxon>
        <taxon>Ascomycota</taxon>
        <taxon>Pezizomycotina</taxon>
        <taxon>Eurotiomycetes</taxon>
        <taxon>Chaetothyriomycetidae</taxon>
        <taxon>Chaetothyriales</taxon>
        <taxon>Herpotrichiellaceae</taxon>
        <taxon>Cladophialophora</taxon>
    </lineage>
</organism>
<comment type="subcellular location">
    <subcellularLocation>
        <location evidence="1">Membrane</location>
        <topology evidence="1">Multi-pass membrane protein</topology>
    </subcellularLocation>
</comment>
<keyword evidence="8" id="KW-1185">Reference proteome</keyword>
<keyword evidence="2 6" id="KW-0812">Transmembrane</keyword>
<dbReference type="HOGENOM" id="CLU_2133251_0_0_1"/>
<evidence type="ECO:0000256" key="3">
    <source>
        <dbReference type="ARBA" id="ARBA00022989"/>
    </source>
</evidence>
<evidence type="ECO:0008006" key="9">
    <source>
        <dbReference type="Google" id="ProtNLM"/>
    </source>
</evidence>
<evidence type="ECO:0000313" key="7">
    <source>
        <dbReference type="EMBL" id="KIW24486.1"/>
    </source>
</evidence>